<dbReference type="OrthoDB" id="155387at2759"/>
<proteinExistence type="predicted"/>
<dbReference type="Proteomes" id="UP001165083">
    <property type="component" value="Unassembled WGS sequence"/>
</dbReference>
<evidence type="ECO:0000313" key="2">
    <source>
        <dbReference type="EMBL" id="GMF34968.1"/>
    </source>
</evidence>
<evidence type="ECO:0000313" key="3">
    <source>
        <dbReference type="Proteomes" id="UP001165083"/>
    </source>
</evidence>
<accession>A0A9W6XB36</accession>
<dbReference type="Pfam" id="PF24964">
    <property type="entry name" value="DUF7769"/>
    <property type="match status" value="1"/>
</dbReference>
<dbReference type="InterPro" id="IPR056671">
    <property type="entry name" value="DUF7769"/>
</dbReference>
<gene>
    <name evidence="2" type="ORF">Plil01_001487700</name>
</gene>
<dbReference type="EMBL" id="BSXW01001233">
    <property type="protein sequence ID" value="GMF34968.1"/>
    <property type="molecule type" value="Genomic_DNA"/>
</dbReference>
<evidence type="ECO:0000259" key="1">
    <source>
        <dbReference type="Pfam" id="PF24964"/>
    </source>
</evidence>
<sequence length="231" mass="25034">MEPLAKMPPAEAAPEAPLQVPNALQVSMVTETALAALPMPEMSMMASAKLPELALEASAKLPEMSMETPPKLPEMPMELPVKLAGEVVAGADIKPPKERRKNLSDQQRVAIVHFLLANSAGGRLKHGDMKAAATHFGVHRATIRRLWKLHTATSTTEGLAGNVASRIKGHSGRKPKVPDEELKIRIAAIPAERRMTGRGLSTALDVSNSVVVRLIKSGKLRRHPKKLHYIM</sequence>
<dbReference type="PANTHER" id="PTHR33889:SF7">
    <property type="entry name" value="OS04G0681850 PROTEIN"/>
    <property type="match status" value="1"/>
</dbReference>
<feature type="domain" description="DUF7769" evidence="1">
    <location>
        <begin position="103"/>
        <end position="150"/>
    </location>
</feature>
<name>A0A9W6XB36_9STRA</name>
<reference evidence="2" key="1">
    <citation type="submission" date="2023-04" db="EMBL/GenBank/DDBJ databases">
        <title>Phytophthora lilii NBRC 32176.</title>
        <authorList>
            <person name="Ichikawa N."/>
            <person name="Sato H."/>
            <person name="Tonouchi N."/>
        </authorList>
    </citation>
    <scope>NUCLEOTIDE SEQUENCE</scope>
    <source>
        <strain evidence="2">NBRC 32176</strain>
    </source>
</reference>
<keyword evidence="3" id="KW-1185">Reference proteome</keyword>
<comment type="caution">
    <text evidence="2">The sequence shown here is derived from an EMBL/GenBank/DDBJ whole genome shotgun (WGS) entry which is preliminary data.</text>
</comment>
<dbReference type="AlphaFoldDB" id="A0A9W6XB36"/>
<organism evidence="2 3">
    <name type="scientific">Phytophthora lilii</name>
    <dbReference type="NCBI Taxonomy" id="2077276"/>
    <lineage>
        <taxon>Eukaryota</taxon>
        <taxon>Sar</taxon>
        <taxon>Stramenopiles</taxon>
        <taxon>Oomycota</taxon>
        <taxon>Peronosporomycetes</taxon>
        <taxon>Peronosporales</taxon>
        <taxon>Peronosporaceae</taxon>
        <taxon>Phytophthora</taxon>
    </lineage>
</organism>
<protein>
    <submittedName>
        <fullName evidence="2">Unnamed protein product</fullName>
    </submittedName>
</protein>
<dbReference type="PANTHER" id="PTHR33889">
    <property type="entry name" value="OS04G0681850 PROTEIN"/>
    <property type="match status" value="1"/>
</dbReference>